<sequence length="541" mass="59372">MTQSWLYRLCCRLKEGNSNLSILLVEAGPNANDNLSVLDGSKFVSLWGSDFDWKYVTVPQKSLGGKTVPNPAGRLLGGGSAINAGGWIRGDKTDYDIWGEMVNDKRWSYNGLLPYFRRVEAHYDNNSNPDIHGFTGPIKTESIRSTGRAFPLQSFVEDAWNAEGVRYIPDKNSGDPIGLGEHVACQVDGMRQFSSLQYPLDVSILTNTLVKRVIIEEHNSTQVAVGIELAGNGRKIHAKQEVIVCAGAYRTPQVLMLSGIGPASHLRHHGIDVILDMPDVGQHLHDHPTITQWWKLREPEKGLAMESTGFNSPQLFKGLPMDFVATQPVPLEGLKEALVRDGDTKNINSNVLVTRQLGHVETYITYVAFNPENPKIPLDGSHISSGVVCLLPTSRGTIKLADKDANSSPFIDPNYAATEADRYILREGLKKLYRVMHNTPAGRNTIEEETVEDGYAPISTASSDEKIDDFIRRRVLSAYHPAGSASMGKVVDSDLRVKGVENLRVVDASVIPLPLASHIQACVYAISEQAADIILGKSVVK</sequence>
<dbReference type="PROSITE" id="PS00623">
    <property type="entry name" value="GMC_OXRED_1"/>
    <property type="match status" value="1"/>
</dbReference>
<dbReference type="InterPro" id="IPR036188">
    <property type="entry name" value="FAD/NAD-bd_sf"/>
</dbReference>
<protein>
    <recommendedName>
        <fullName evidence="5 6">Glucose-methanol-choline oxidoreductase N-terminal domain-containing protein</fullName>
    </recommendedName>
</protein>
<dbReference type="InterPro" id="IPR000172">
    <property type="entry name" value="GMC_OxRdtase_N"/>
</dbReference>
<dbReference type="PROSITE" id="PS00624">
    <property type="entry name" value="GMC_OXRED_2"/>
    <property type="match status" value="1"/>
</dbReference>
<evidence type="ECO:0000256" key="3">
    <source>
        <dbReference type="PIRSR" id="PIRSR000137-2"/>
    </source>
</evidence>
<dbReference type="InterPro" id="IPR012132">
    <property type="entry name" value="GMC_OxRdtase"/>
</dbReference>
<dbReference type="Gene3D" id="3.30.560.10">
    <property type="entry name" value="Glucose Oxidase, domain 3"/>
    <property type="match status" value="1"/>
</dbReference>
<dbReference type="EMBL" id="NCSJ02000167">
    <property type="protein sequence ID" value="RFU28328.1"/>
    <property type="molecule type" value="Genomic_DNA"/>
</dbReference>
<dbReference type="Proteomes" id="UP000258309">
    <property type="component" value="Unassembled WGS sequence"/>
</dbReference>
<dbReference type="PANTHER" id="PTHR11552">
    <property type="entry name" value="GLUCOSE-METHANOL-CHOLINE GMC OXIDOREDUCTASE"/>
    <property type="match status" value="1"/>
</dbReference>
<evidence type="ECO:0000256" key="1">
    <source>
        <dbReference type="ARBA" id="ARBA00010790"/>
    </source>
</evidence>
<proteinExistence type="inferred from homology"/>
<evidence type="ECO:0000256" key="2">
    <source>
        <dbReference type="PIRSR" id="PIRSR000137-1"/>
    </source>
</evidence>
<evidence type="ECO:0000313" key="8">
    <source>
        <dbReference type="Proteomes" id="UP000258309"/>
    </source>
</evidence>
<dbReference type="GO" id="GO:0016614">
    <property type="term" value="F:oxidoreductase activity, acting on CH-OH group of donors"/>
    <property type="evidence" value="ECO:0007669"/>
    <property type="project" value="InterPro"/>
</dbReference>
<dbReference type="PANTHER" id="PTHR11552:SF123">
    <property type="entry name" value="GMC OXIDOREDUCTASE (AFU_ORTHOLOGUE AFUA_2G01770)-RELATED"/>
    <property type="match status" value="1"/>
</dbReference>
<evidence type="ECO:0000256" key="4">
    <source>
        <dbReference type="RuleBase" id="RU003968"/>
    </source>
</evidence>
<accession>A0A3E2H4K4</accession>
<feature type="non-terminal residue" evidence="7">
    <location>
        <position position="541"/>
    </location>
</feature>
<feature type="domain" description="Glucose-methanol-choline oxidoreductase N-terminal" evidence="5">
    <location>
        <begin position="73"/>
        <end position="96"/>
    </location>
</feature>
<dbReference type="Gene3D" id="3.50.50.60">
    <property type="entry name" value="FAD/NAD(P)-binding domain"/>
    <property type="match status" value="1"/>
</dbReference>
<evidence type="ECO:0000259" key="5">
    <source>
        <dbReference type="PROSITE" id="PS00623"/>
    </source>
</evidence>
<keyword evidence="8" id="KW-1185">Reference proteome</keyword>
<dbReference type="OMA" id="SDHMIFF"/>
<feature type="active site" description="Proton donor" evidence="2">
    <location>
        <position position="480"/>
    </location>
</feature>
<comment type="cofactor">
    <cofactor evidence="3">
        <name>FAD</name>
        <dbReference type="ChEBI" id="CHEBI:57692"/>
    </cofactor>
</comment>
<dbReference type="AlphaFoldDB" id="A0A3E2H4K4"/>
<feature type="non-terminal residue" evidence="7">
    <location>
        <position position="1"/>
    </location>
</feature>
<organism evidence="7 8">
    <name type="scientific">Scytalidium lignicola</name>
    <name type="common">Hyphomycete</name>
    <dbReference type="NCBI Taxonomy" id="5539"/>
    <lineage>
        <taxon>Eukaryota</taxon>
        <taxon>Fungi</taxon>
        <taxon>Dikarya</taxon>
        <taxon>Ascomycota</taxon>
        <taxon>Pezizomycotina</taxon>
        <taxon>Leotiomycetes</taxon>
        <taxon>Leotiomycetes incertae sedis</taxon>
        <taxon>Scytalidium</taxon>
    </lineage>
</organism>
<comment type="similarity">
    <text evidence="1 4">Belongs to the GMC oxidoreductase family.</text>
</comment>
<dbReference type="InterPro" id="IPR007867">
    <property type="entry name" value="GMC_OxRtase_C"/>
</dbReference>
<evidence type="ECO:0000259" key="6">
    <source>
        <dbReference type="PROSITE" id="PS00624"/>
    </source>
</evidence>
<dbReference type="STRING" id="5539.A0A3E2H4K4"/>
<reference evidence="7 8" key="1">
    <citation type="submission" date="2018-05" db="EMBL/GenBank/DDBJ databases">
        <title>Draft genome sequence of Scytalidium lignicola DSM 105466, a ubiquitous saprotrophic fungus.</title>
        <authorList>
            <person name="Buettner E."/>
            <person name="Gebauer A.M."/>
            <person name="Hofrichter M."/>
            <person name="Liers C."/>
            <person name="Kellner H."/>
        </authorList>
    </citation>
    <scope>NUCLEOTIDE SEQUENCE [LARGE SCALE GENOMIC DNA]</scope>
    <source>
        <strain evidence="7 8">DSM 105466</strain>
    </source>
</reference>
<evidence type="ECO:0000313" key="7">
    <source>
        <dbReference type="EMBL" id="RFU28328.1"/>
    </source>
</evidence>
<gene>
    <name evidence="7" type="ORF">B7463_g8013</name>
</gene>
<dbReference type="SUPFAM" id="SSF51905">
    <property type="entry name" value="FAD/NAD(P)-binding domain"/>
    <property type="match status" value="1"/>
</dbReference>
<name>A0A3E2H4K4_SCYLI</name>
<comment type="caution">
    <text evidence="7">The sequence shown here is derived from an EMBL/GenBank/DDBJ whole genome shotgun (WGS) entry which is preliminary data.</text>
</comment>
<feature type="active site" description="Proton acceptor" evidence="2">
    <location>
        <position position="518"/>
    </location>
</feature>
<keyword evidence="4" id="KW-0285">Flavoprotein</keyword>
<keyword evidence="3 4" id="KW-0274">FAD</keyword>
<dbReference type="GO" id="GO:0050660">
    <property type="term" value="F:flavin adenine dinucleotide binding"/>
    <property type="evidence" value="ECO:0007669"/>
    <property type="project" value="InterPro"/>
</dbReference>
<dbReference type="PIRSF" id="PIRSF000137">
    <property type="entry name" value="Alcohol_oxidase"/>
    <property type="match status" value="1"/>
</dbReference>
<feature type="domain" description="Glucose-methanol-choline oxidoreductase N-terminal" evidence="6">
    <location>
        <begin position="247"/>
        <end position="261"/>
    </location>
</feature>
<dbReference type="SUPFAM" id="SSF54373">
    <property type="entry name" value="FAD-linked reductases, C-terminal domain"/>
    <property type="match status" value="1"/>
</dbReference>
<feature type="binding site" evidence="3">
    <location>
        <position position="210"/>
    </location>
    <ligand>
        <name>FAD</name>
        <dbReference type="ChEBI" id="CHEBI:57692"/>
    </ligand>
</feature>
<dbReference type="OrthoDB" id="269227at2759"/>
<dbReference type="Pfam" id="PF00732">
    <property type="entry name" value="GMC_oxred_N"/>
    <property type="match status" value="1"/>
</dbReference>
<dbReference type="Pfam" id="PF05199">
    <property type="entry name" value="GMC_oxred_C"/>
    <property type="match status" value="1"/>
</dbReference>